<dbReference type="Gene3D" id="3.40.190.290">
    <property type="match status" value="1"/>
</dbReference>
<dbReference type="GO" id="GO:0043565">
    <property type="term" value="F:sequence-specific DNA binding"/>
    <property type="evidence" value="ECO:0007669"/>
    <property type="project" value="TreeGrafter"/>
</dbReference>
<proteinExistence type="inferred from homology"/>
<dbReference type="InterPro" id="IPR000847">
    <property type="entry name" value="LysR_HTH_N"/>
</dbReference>
<dbReference type="EMBL" id="AEVS01000014">
    <property type="protein sequence ID" value="EGA67227.1"/>
    <property type="molecule type" value="Genomic_DNA"/>
</dbReference>
<dbReference type="Gene3D" id="1.10.10.10">
    <property type="entry name" value="Winged helix-like DNA-binding domain superfamily/Winged helix DNA-binding domain"/>
    <property type="match status" value="1"/>
</dbReference>
<evidence type="ECO:0000259" key="5">
    <source>
        <dbReference type="PROSITE" id="PS50931"/>
    </source>
</evidence>
<dbReference type="CDD" id="cd08422">
    <property type="entry name" value="PBP2_CrgA_like"/>
    <property type="match status" value="1"/>
</dbReference>
<dbReference type="SUPFAM" id="SSF53850">
    <property type="entry name" value="Periplasmic binding protein-like II"/>
    <property type="match status" value="1"/>
</dbReference>
<keyword evidence="3" id="KW-0238">DNA-binding</keyword>
<keyword evidence="2" id="KW-0805">Transcription regulation</keyword>
<dbReference type="eggNOG" id="COG0583">
    <property type="taxonomic scope" value="Bacteria"/>
</dbReference>
<keyword evidence="7" id="KW-1185">Reference proteome</keyword>
<keyword evidence="4" id="KW-0804">Transcription</keyword>
<dbReference type="PROSITE" id="PS50931">
    <property type="entry name" value="HTH_LYSR"/>
    <property type="match status" value="1"/>
</dbReference>
<reference evidence="6 7" key="1">
    <citation type="journal article" date="2012" name="Int. J. Syst. Evol. Microbiol.">
        <title>Vibrio caribbeanicus sp. nov., isolated from the marine sponge Scleritoderma cyanea.</title>
        <authorList>
            <person name="Hoffmann M."/>
            <person name="Monday S.R."/>
            <person name="Allard M.W."/>
            <person name="Strain E.A."/>
            <person name="Whittaker P."/>
            <person name="Naum M."/>
            <person name="McCarthy P.J."/>
            <person name="Lopez J.V."/>
            <person name="Fischer M."/>
            <person name="Brown E.W."/>
        </authorList>
    </citation>
    <scope>NUCLEOTIDE SEQUENCE [LARGE SCALE GENOMIC DNA]</scope>
    <source>
        <strain evidence="6 7">LMG 20546</strain>
    </source>
</reference>
<feature type="domain" description="HTH lysR-type" evidence="5">
    <location>
        <begin position="16"/>
        <end position="63"/>
    </location>
</feature>
<dbReference type="GO" id="GO:0003700">
    <property type="term" value="F:DNA-binding transcription factor activity"/>
    <property type="evidence" value="ECO:0007669"/>
    <property type="project" value="InterPro"/>
</dbReference>
<dbReference type="Pfam" id="PF03466">
    <property type="entry name" value="LysR_substrate"/>
    <property type="match status" value="1"/>
</dbReference>
<dbReference type="RefSeq" id="WP_006877863.1">
    <property type="nucleotide sequence ID" value="NZ_AEVS01000014.1"/>
</dbReference>
<comment type="caution">
    <text evidence="6">The sequence shown here is derived from an EMBL/GenBank/DDBJ whole genome shotgun (WGS) entry which is preliminary data.</text>
</comment>
<evidence type="ECO:0000256" key="3">
    <source>
        <dbReference type="ARBA" id="ARBA00023125"/>
    </source>
</evidence>
<dbReference type="GO" id="GO:0006351">
    <property type="term" value="P:DNA-templated transcription"/>
    <property type="evidence" value="ECO:0007669"/>
    <property type="project" value="TreeGrafter"/>
</dbReference>
<gene>
    <name evidence="6" type="ORF">VIBR0546_18191</name>
</gene>
<evidence type="ECO:0000256" key="4">
    <source>
        <dbReference type="ARBA" id="ARBA00023163"/>
    </source>
</evidence>
<dbReference type="InterPro" id="IPR036388">
    <property type="entry name" value="WH-like_DNA-bd_sf"/>
</dbReference>
<evidence type="ECO:0000256" key="1">
    <source>
        <dbReference type="ARBA" id="ARBA00009437"/>
    </source>
</evidence>
<comment type="similarity">
    <text evidence="1">Belongs to the LysR transcriptional regulatory family.</text>
</comment>
<sequence length="302" mass="34532">MHKMHKRFERYALFGEVAKQLSFSKAAENLGISRSYLSSQIHQLEQELETSLLIRSTRSVRLTAAGEKILTKMQGINESILQLEKELDHTKSTVGGLLRITAPTIFSHRYLIEICHQFQQQYPDIEFDLDIGYTREDLTKSNFDLAIRATNTPPENMIAKKLIPYQHVCCASPDYLATHGIPTHPQQLTQHNCLSDPNLRHWQFTNTSNQMIEVATDGNMLINDNLLILDAALKGKGVIKMPCYLVQPALDNGQLQQILSDYQMTQSSIYLIYPPQLRRSTKLSAFVDFVQQWFGDDKLCCR</sequence>
<dbReference type="PANTHER" id="PTHR30537:SF5">
    <property type="entry name" value="HTH-TYPE TRANSCRIPTIONAL ACTIVATOR TTDR-RELATED"/>
    <property type="match status" value="1"/>
</dbReference>
<dbReference type="STRING" id="945543.VIBR0546_18191"/>
<dbReference type="AlphaFoldDB" id="E8LPV3"/>
<organism evidence="6 7">
    <name type="scientific">Vibrio brasiliensis LMG 20546</name>
    <dbReference type="NCBI Taxonomy" id="945543"/>
    <lineage>
        <taxon>Bacteria</taxon>
        <taxon>Pseudomonadati</taxon>
        <taxon>Pseudomonadota</taxon>
        <taxon>Gammaproteobacteria</taxon>
        <taxon>Vibrionales</taxon>
        <taxon>Vibrionaceae</taxon>
        <taxon>Vibrio</taxon>
        <taxon>Vibrio oreintalis group</taxon>
    </lineage>
</organism>
<dbReference type="InterPro" id="IPR005119">
    <property type="entry name" value="LysR_subst-bd"/>
</dbReference>
<dbReference type="InterPro" id="IPR058163">
    <property type="entry name" value="LysR-type_TF_proteobact-type"/>
</dbReference>
<accession>E8LPV3</accession>
<dbReference type="Pfam" id="PF00126">
    <property type="entry name" value="HTH_1"/>
    <property type="match status" value="1"/>
</dbReference>
<evidence type="ECO:0000313" key="6">
    <source>
        <dbReference type="EMBL" id="EGA67227.1"/>
    </source>
</evidence>
<dbReference type="Proteomes" id="UP000004371">
    <property type="component" value="Unassembled WGS sequence"/>
</dbReference>
<dbReference type="PANTHER" id="PTHR30537">
    <property type="entry name" value="HTH-TYPE TRANSCRIPTIONAL REGULATOR"/>
    <property type="match status" value="1"/>
</dbReference>
<dbReference type="SUPFAM" id="SSF46785">
    <property type="entry name" value="Winged helix' DNA-binding domain"/>
    <property type="match status" value="1"/>
</dbReference>
<evidence type="ECO:0000313" key="7">
    <source>
        <dbReference type="Proteomes" id="UP000004371"/>
    </source>
</evidence>
<protein>
    <submittedName>
        <fullName evidence="6">LysR family substrate binding transcriptional regulator</fullName>
    </submittedName>
</protein>
<dbReference type="FunFam" id="1.10.10.10:FF:000001">
    <property type="entry name" value="LysR family transcriptional regulator"/>
    <property type="match status" value="1"/>
</dbReference>
<name>E8LPV3_9VIBR</name>
<dbReference type="OrthoDB" id="9786526at2"/>
<dbReference type="InterPro" id="IPR036390">
    <property type="entry name" value="WH_DNA-bd_sf"/>
</dbReference>
<evidence type="ECO:0000256" key="2">
    <source>
        <dbReference type="ARBA" id="ARBA00023015"/>
    </source>
</evidence>